<proteinExistence type="predicted"/>
<dbReference type="Proteomes" id="UP001314681">
    <property type="component" value="Unassembled WGS sequence"/>
</dbReference>
<evidence type="ECO:0000313" key="1">
    <source>
        <dbReference type="EMBL" id="MBU9725103.1"/>
    </source>
</evidence>
<reference evidence="1 2" key="1">
    <citation type="submission" date="2021-06" db="EMBL/GenBank/DDBJ databases">
        <title>Description of novel taxa of the family Lachnospiraceae.</title>
        <authorList>
            <person name="Chaplin A.V."/>
            <person name="Sokolova S.R."/>
            <person name="Pikina A.P."/>
            <person name="Korzhanova M."/>
            <person name="Belova V."/>
            <person name="Korostin D."/>
            <person name="Efimov B.A."/>
        </authorList>
    </citation>
    <scope>NUCLEOTIDE SEQUENCE [LARGE SCALE GENOMIC DNA]</scope>
    <source>
        <strain evidence="1 2">ASD4241</strain>
    </source>
</reference>
<keyword evidence="2" id="KW-1185">Reference proteome</keyword>
<dbReference type="EMBL" id="JAHQCX010000002">
    <property type="protein sequence ID" value="MBU9725103.1"/>
    <property type="molecule type" value="Genomic_DNA"/>
</dbReference>
<comment type="caution">
    <text evidence="1">The sequence shown here is derived from an EMBL/GenBank/DDBJ whole genome shotgun (WGS) entry which is preliminary data.</text>
</comment>
<accession>A0ABS6K3P1</accession>
<dbReference type="RefSeq" id="WP_238726256.1">
    <property type="nucleotide sequence ID" value="NZ_JAHQCX010000002.1"/>
</dbReference>
<organism evidence="1 2">
    <name type="scientific">Diplocloster modestus</name>
    <dbReference type="NCBI Taxonomy" id="2850322"/>
    <lineage>
        <taxon>Bacteria</taxon>
        <taxon>Bacillati</taxon>
        <taxon>Bacillota</taxon>
        <taxon>Clostridia</taxon>
        <taxon>Lachnospirales</taxon>
        <taxon>Lachnospiraceae</taxon>
        <taxon>Diplocloster</taxon>
    </lineage>
</organism>
<name>A0ABS6K3P1_9FIRM</name>
<evidence type="ECO:0000313" key="2">
    <source>
        <dbReference type="Proteomes" id="UP001314681"/>
    </source>
</evidence>
<sequence>MKVEQEIAQSVEDPDEHGDFAFCSCSTFVPLFETGNGTGLARSTFAHAKRNALPPVPVGIPGRLFRMFHFFGKGSHALKNGVFGVPGTQNPR</sequence>
<protein>
    <submittedName>
        <fullName evidence="1">Uncharacterized protein</fullName>
    </submittedName>
</protein>
<gene>
    <name evidence="1" type="ORF">KTH90_03655</name>
</gene>